<accession>A0A1V9YSC7</accession>
<proteinExistence type="predicted"/>
<keyword evidence="2" id="KW-1185">Reference proteome</keyword>
<dbReference type="EMBL" id="JNBS01003154">
    <property type="protein sequence ID" value="OQR88531.1"/>
    <property type="molecule type" value="Genomic_DNA"/>
</dbReference>
<name>A0A1V9YSC7_9STRA</name>
<protein>
    <submittedName>
        <fullName evidence="1">Uncharacterized protein</fullName>
    </submittedName>
</protein>
<dbReference type="AlphaFoldDB" id="A0A1V9YSC7"/>
<organism evidence="1 2">
    <name type="scientific">Thraustotheca clavata</name>
    <dbReference type="NCBI Taxonomy" id="74557"/>
    <lineage>
        <taxon>Eukaryota</taxon>
        <taxon>Sar</taxon>
        <taxon>Stramenopiles</taxon>
        <taxon>Oomycota</taxon>
        <taxon>Saprolegniomycetes</taxon>
        <taxon>Saprolegniales</taxon>
        <taxon>Achlyaceae</taxon>
        <taxon>Thraustotheca</taxon>
    </lineage>
</organism>
<reference evidence="1 2" key="1">
    <citation type="journal article" date="2014" name="Genome Biol. Evol.">
        <title>The secreted proteins of Achlya hypogyna and Thraustotheca clavata identify the ancestral oomycete secretome and reveal gene acquisitions by horizontal gene transfer.</title>
        <authorList>
            <person name="Misner I."/>
            <person name="Blouin N."/>
            <person name="Leonard G."/>
            <person name="Richards T.A."/>
            <person name="Lane C.E."/>
        </authorList>
    </citation>
    <scope>NUCLEOTIDE SEQUENCE [LARGE SCALE GENOMIC DNA]</scope>
    <source>
        <strain evidence="1 2">ATCC 34112</strain>
    </source>
</reference>
<evidence type="ECO:0000313" key="2">
    <source>
        <dbReference type="Proteomes" id="UP000243217"/>
    </source>
</evidence>
<comment type="caution">
    <text evidence="1">The sequence shown here is derived from an EMBL/GenBank/DDBJ whole genome shotgun (WGS) entry which is preliminary data.</text>
</comment>
<gene>
    <name evidence="1" type="ORF">THRCLA_10265</name>
</gene>
<sequence length="509" mass="57562">MQLIIGDNQMNLTDASSGISRHDHIGISMAYPRMFMYQELTTLEAAINGLRNPQTINKNDGLLHIYIKDNNDVGKNYQKNAVVYLETVFRTIDFNTWVITTQNLFNIRIVAGIIKSSLVSGPQFSQYLENHVYLSLENEINFWSSFGISYFKLQYSNQYQIGLQENTIIENALGVTYFARIKAILSYYRGPLRLTSYMYSGFINEFKVPNGSQCLVRNSSDFFGLLNENVFKEFRSSTLSKLLTDEKFKALISLLGTYQLHPTPIQWQNTNYSFYGGNPLCGFNTGLDFVLKSFSFSDSCATRNTSTITWTPLTSLLAYVMMGGNSTTMCKPFFEMIQIDSPPSFDQLNLSYLQFISTNSTAFLSAQPLLDNSFALSGWMSIYEWVFLEREAVVFDGDNRTYTVMTAATLPQMPPYHNSPSSVAIHVWYCCCLVTFGLVGVAIKLCGLWVAYRPLGCPWFMFNRITSATCLNRSILVIRCGAAILCISSSNLLKDKFDVNKNTLTVLCI</sequence>
<evidence type="ECO:0000313" key="1">
    <source>
        <dbReference type="EMBL" id="OQR88531.1"/>
    </source>
</evidence>
<dbReference type="STRING" id="74557.A0A1V9YSC7"/>
<dbReference type="Proteomes" id="UP000243217">
    <property type="component" value="Unassembled WGS sequence"/>
</dbReference>